<gene>
    <name evidence="1" type="ORF">WR25_01606</name>
</gene>
<accession>A0A2A2K4Z5</accession>
<reference evidence="1 2" key="1">
    <citation type="journal article" date="2017" name="Curr. Biol.">
        <title>Genome architecture and evolution of a unichromosomal asexual nematode.</title>
        <authorList>
            <person name="Fradin H."/>
            <person name="Zegar C."/>
            <person name="Gutwein M."/>
            <person name="Lucas J."/>
            <person name="Kovtun M."/>
            <person name="Corcoran D."/>
            <person name="Baugh L.R."/>
            <person name="Kiontke K."/>
            <person name="Gunsalus K."/>
            <person name="Fitch D.H."/>
            <person name="Piano F."/>
        </authorList>
    </citation>
    <scope>NUCLEOTIDE SEQUENCE [LARGE SCALE GENOMIC DNA]</scope>
    <source>
        <strain evidence="1">PF1309</strain>
    </source>
</reference>
<evidence type="ECO:0000313" key="2">
    <source>
        <dbReference type="Proteomes" id="UP000218231"/>
    </source>
</evidence>
<evidence type="ECO:0000313" key="1">
    <source>
        <dbReference type="EMBL" id="PAV68962.1"/>
    </source>
</evidence>
<keyword evidence="2" id="KW-1185">Reference proteome</keyword>
<organism evidence="1 2">
    <name type="scientific">Diploscapter pachys</name>
    <dbReference type="NCBI Taxonomy" id="2018661"/>
    <lineage>
        <taxon>Eukaryota</taxon>
        <taxon>Metazoa</taxon>
        <taxon>Ecdysozoa</taxon>
        <taxon>Nematoda</taxon>
        <taxon>Chromadorea</taxon>
        <taxon>Rhabditida</taxon>
        <taxon>Rhabditina</taxon>
        <taxon>Rhabditomorpha</taxon>
        <taxon>Rhabditoidea</taxon>
        <taxon>Rhabditidae</taxon>
        <taxon>Diploscapter</taxon>
    </lineage>
</organism>
<sequence>MRITVSSSQALRFCLMHTPSTVASRMRAGMARPLASKKASLASSSTRSISRRLNIALIRVSSSTCCHGLGCPVRQATASQCAWHRAPPRRSRPSAAPAFARHLQGAPGNRCWPWQ</sequence>
<dbReference type="EMBL" id="LIAE01009649">
    <property type="protein sequence ID" value="PAV68962.1"/>
    <property type="molecule type" value="Genomic_DNA"/>
</dbReference>
<proteinExistence type="predicted"/>
<name>A0A2A2K4Z5_9BILA</name>
<protein>
    <submittedName>
        <fullName evidence="1">Uncharacterized protein</fullName>
    </submittedName>
</protein>
<dbReference type="Proteomes" id="UP000218231">
    <property type="component" value="Unassembled WGS sequence"/>
</dbReference>
<dbReference type="AlphaFoldDB" id="A0A2A2K4Z5"/>
<comment type="caution">
    <text evidence="1">The sequence shown here is derived from an EMBL/GenBank/DDBJ whole genome shotgun (WGS) entry which is preliminary data.</text>
</comment>